<gene>
    <name evidence="1" type="primary">Contig19462.g20639</name>
    <name evidence="1" type="ORF">STYLEM_3451</name>
</gene>
<accession>A0A077ZX27</accession>
<protein>
    <submittedName>
        <fullName evidence="1">Uncharacterized protein</fullName>
    </submittedName>
</protein>
<name>A0A077ZX27_STYLE</name>
<sequence length="333" mass="37696">MLLGTKETKVFNKEYLPGYTGHVPTKNDMFGMTAGDINRQIVTNGGHLGYPVPSGSTYAHRFYKQANTPSNKANKDIFGNWSKYASNWISGPTHEVCKQHVPGYTGHVPGVMSENIYSKSYAKCTATAIGNRHPRGHDVPPRIRYTSQSKDEYNPKNFRRFIENPEMKPLRDYQDYTKFANEEFSHQKDNILTKSNGFNPSASFQNTLATIRAQTNKARTLRSSTANPSFRTSMDNDQLNGFITGGLNTINDIKPKLLETRIADNENFFKLSDGFKKIFANDKKDQKLVIPICGYGGHRRGDRSQNFFGKSFRDIAIQSKRLERSLNARGEKQ</sequence>
<dbReference type="EMBL" id="CCKQ01003345">
    <property type="protein sequence ID" value="CDW74471.1"/>
    <property type="molecule type" value="Genomic_DNA"/>
</dbReference>
<dbReference type="Proteomes" id="UP000039865">
    <property type="component" value="Unassembled WGS sequence"/>
</dbReference>
<evidence type="ECO:0000313" key="2">
    <source>
        <dbReference type="Proteomes" id="UP000039865"/>
    </source>
</evidence>
<dbReference type="InParanoid" id="A0A077ZX27"/>
<reference evidence="1 2" key="1">
    <citation type="submission" date="2014-06" db="EMBL/GenBank/DDBJ databases">
        <authorList>
            <person name="Swart Estienne"/>
        </authorList>
    </citation>
    <scope>NUCLEOTIDE SEQUENCE [LARGE SCALE GENOMIC DNA]</scope>
    <source>
        <strain evidence="1 2">130c</strain>
    </source>
</reference>
<keyword evidence="2" id="KW-1185">Reference proteome</keyword>
<dbReference type="AlphaFoldDB" id="A0A077ZX27"/>
<proteinExistence type="predicted"/>
<dbReference type="OrthoDB" id="283082at2759"/>
<evidence type="ECO:0000313" key="1">
    <source>
        <dbReference type="EMBL" id="CDW74471.1"/>
    </source>
</evidence>
<organism evidence="1 2">
    <name type="scientific">Stylonychia lemnae</name>
    <name type="common">Ciliate</name>
    <dbReference type="NCBI Taxonomy" id="5949"/>
    <lineage>
        <taxon>Eukaryota</taxon>
        <taxon>Sar</taxon>
        <taxon>Alveolata</taxon>
        <taxon>Ciliophora</taxon>
        <taxon>Intramacronucleata</taxon>
        <taxon>Spirotrichea</taxon>
        <taxon>Stichotrichia</taxon>
        <taxon>Sporadotrichida</taxon>
        <taxon>Oxytrichidae</taxon>
        <taxon>Stylonychinae</taxon>
        <taxon>Stylonychia</taxon>
    </lineage>
</organism>